<evidence type="ECO:0000256" key="1">
    <source>
        <dbReference type="SAM" id="Phobius"/>
    </source>
</evidence>
<sequence length="118" mass="13962">MSLFASIIYVWAWVWWIVLIVVGGYVFSRLWIKLRQQAWISKIEWVNLSIDIPKENIRPPFAAEQIFAGIYGIMHGRNVVEQYWEGQIQEWISCEIIGVGGEVRFIIRCPKYFRNVVE</sequence>
<accession>X0XCL4</accession>
<comment type="caution">
    <text evidence="2">The sequence shown here is derived from an EMBL/GenBank/DDBJ whole genome shotgun (WGS) entry which is preliminary data.</text>
</comment>
<gene>
    <name evidence="2" type="ORF">S01H1_63291</name>
</gene>
<keyword evidence="1" id="KW-1133">Transmembrane helix</keyword>
<protein>
    <submittedName>
        <fullName evidence="2">Uncharacterized protein</fullName>
    </submittedName>
</protein>
<dbReference type="AlphaFoldDB" id="X0XCL4"/>
<feature type="non-terminal residue" evidence="2">
    <location>
        <position position="118"/>
    </location>
</feature>
<feature type="transmembrane region" description="Helical" evidence="1">
    <location>
        <begin position="6"/>
        <end position="27"/>
    </location>
</feature>
<reference evidence="2" key="1">
    <citation type="journal article" date="2014" name="Front. Microbiol.">
        <title>High frequency of phylogenetically diverse reductive dehalogenase-homologous genes in deep subseafloor sedimentary metagenomes.</title>
        <authorList>
            <person name="Kawai M."/>
            <person name="Futagami T."/>
            <person name="Toyoda A."/>
            <person name="Takaki Y."/>
            <person name="Nishi S."/>
            <person name="Hori S."/>
            <person name="Arai W."/>
            <person name="Tsubouchi T."/>
            <person name="Morono Y."/>
            <person name="Uchiyama I."/>
            <person name="Ito T."/>
            <person name="Fujiyama A."/>
            <person name="Inagaki F."/>
            <person name="Takami H."/>
        </authorList>
    </citation>
    <scope>NUCLEOTIDE SEQUENCE</scope>
    <source>
        <strain evidence="2">Expedition CK06-06</strain>
    </source>
</reference>
<keyword evidence="1" id="KW-0812">Transmembrane</keyword>
<dbReference type="EMBL" id="BARS01041636">
    <property type="protein sequence ID" value="GAG34393.1"/>
    <property type="molecule type" value="Genomic_DNA"/>
</dbReference>
<name>X0XCL4_9ZZZZ</name>
<proteinExistence type="predicted"/>
<keyword evidence="1" id="KW-0472">Membrane</keyword>
<organism evidence="2">
    <name type="scientific">marine sediment metagenome</name>
    <dbReference type="NCBI Taxonomy" id="412755"/>
    <lineage>
        <taxon>unclassified sequences</taxon>
        <taxon>metagenomes</taxon>
        <taxon>ecological metagenomes</taxon>
    </lineage>
</organism>
<evidence type="ECO:0000313" key="2">
    <source>
        <dbReference type="EMBL" id="GAG34393.1"/>
    </source>
</evidence>